<dbReference type="InterPro" id="IPR019734">
    <property type="entry name" value="TPR_rpt"/>
</dbReference>
<feature type="repeat" description="TPR" evidence="1">
    <location>
        <begin position="109"/>
        <end position="142"/>
    </location>
</feature>
<feature type="repeat" description="TPR" evidence="1">
    <location>
        <begin position="41"/>
        <end position="74"/>
    </location>
</feature>
<dbReference type="InterPro" id="IPR011990">
    <property type="entry name" value="TPR-like_helical_dom_sf"/>
</dbReference>
<dbReference type="NCBIfam" id="NF047558">
    <property type="entry name" value="TPR_END_plus"/>
    <property type="match status" value="1"/>
</dbReference>
<feature type="repeat" description="TPR" evidence="1">
    <location>
        <begin position="317"/>
        <end position="350"/>
    </location>
</feature>
<evidence type="ECO:0000256" key="1">
    <source>
        <dbReference type="PROSITE-ProRule" id="PRU00339"/>
    </source>
</evidence>
<evidence type="ECO:0000313" key="2">
    <source>
        <dbReference type="EMBL" id="CAA9456632.1"/>
    </source>
</evidence>
<accession>A0A6J4R5X0</accession>
<protein>
    <submittedName>
        <fullName evidence="2">TPR domain protein, putative component of TonB system</fullName>
    </submittedName>
</protein>
<feature type="repeat" description="TPR" evidence="1">
    <location>
        <begin position="7"/>
        <end position="40"/>
    </location>
</feature>
<feature type="repeat" description="TPR" evidence="1">
    <location>
        <begin position="283"/>
        <end position="316"/>
    </location>
</feature>
<dbReference type="Pfam" id="PF14559">
    <property type="entry name" value="TPR_19"/>
    <property type="match status" value="1"/>
</dbReference>
<name>A0A6J4R5X0_9ACTN</name>
<dbReference type="AlphaFoldDB" id="A0A6J4R5X0"/>
<dbReference type="PROSITE" id="PS50005">
    <property type="entry name" value="TPR"/>
    <property type="match status" value="6"/>
</dbReference>
<dbReference type="PANTHER" id="PTHR12558:SF13">
    <property type="entry name" value="CELL DIVISION CYCLE PROTEIN 27 HOMOLOG"/>
    <property type="match status" value="1"/>
</dbReference>
<dbReference type="Gene3D" id="1.25.40.10">
    <property type="entry name" value="Tetratricopeptide repeat domain"/>
    <property type="match status" value="2"/>
</dbReference>
<organism evidence="2">
    <name type="scientific">uncultured Rubrobacteraceae bacterium</name>
    <dbReference type="NCBI Taxonomy" id="349277"/>
    <lineage>
        <taxon>Bacteria</taxon>
        <taxon>Bacillati</taxon>
        <taxon>Actinomycetota</taxon>
        <taxon>Rubrobacteria</taxon>
        <taxon>Rubrobacterales</taxon>
        <taxon>Rubrobacteraceae</taxon>
        <taxon>environmental samples</taxon>
    </lineage>
</organism>
<feature type="repeat" description="TPR" evidence="1">
    <location>
        <begin position="143"/>
        <end position="176"/>
    </location>
</feature>
<keyword evidence="1" id="KW-0802">TPR repeat</keyword>
<dbReference type="Pfam" id="PF13432">
    <property type="entry name" value="TPR_16"/>
    <property type="match status" value="3"/>
</dbReference>
<dbReference type="Pfam" id="PF13176">
    <property type="entry name" value="TPR_7"/>
    <property type="match status" value="1"/>
</dbReference>
<dbReference type="SMART" id="SM00028">
    <property type="entry name" value="TPR"/>
    <property type="match status" value="10"/>
</dbReference>
<reference evidence="2" key="1">
    <citation type="submission" date="2020-02" db="EMBL/GenBank/DDBJ databases">
        <authorList>
            <person name="Meier V. D."/>
        </authorList>
    </citation>
    <scope>NUCLEOTIDE SEQUENCE</scope>
    <source>
        <strain evidence="2">AVDCRST_MAG37</strain>
    </source>
</reference>
<dbReference type="SUPFAM" id="SSF48452">
    <property type="entry name" value="TPR-like"/>
    <property type="match status" value="2"/>
</dbReference>
<proteinExistence type="predicted"/>
<dbReference type="EMBL" id="CADCVD010000158">
    <property type="protein sequence ID" value="CAA9456632.1"/>
    <property type="molecule type" value="Genomic_DNA"/>
</dbReference>
<gene>
    <name evidence="2" type="ORF">AVDCRST_MAG37-3021</name>
</gene>
<sequence>MNVMEEFEGLLDQGEALAEEGLLEDALARFEQALALEPENPEVIEAIGRTLLGLDRFEEAEASFLDALELDPGWVAPRMGLAALAMRGDEPFKVVHHLERATSSDPEYPDAFVELGRYYGLMGEPSLARSTFERWTKAHPEDADMLINAGLTAFDAADFIQALEFFERALENAQDDQQKSGARTFRANSLDMLGRYPEAVSEYERVIGYAPDWWEAHANLGICHARNDLPEEAERAFRRGLKECPGSPEIRDELAAHLLTENKSLKEALSLAEEAVALGQDEIRHLYTLGEIRLALGDEEGSAEAYRKVLDLDPEDPNAHLELGLYHERRGEVERAEEHFMEALKQDPGNPRALYSYASLYYATDDLETAEELLVRAIAADAGYSPALSALASVRARRGDYDASLDFMERAVAAGERDAEHFKQALEFAPLHNHPRFRTLLARMRASANRGNEGR</sequence>
<dbReference type="PANTHER" id="PTHR12558">
    <property type="entry name" value="CELL DIVISION CYCLE 16,23,27"/>
    <property type="match status" value="1"/>
</dbReference>